<dbReference type="AlphaFoldDB" id="A0A4R0JUV7"/>
<dbReference type="GO" id="GO:0005524">
    <property type="term" value="F:ATP binding"/>
    <property type="evidence" value="ECO:0007669"/>
    <property type="project" value="UniProtKB-KW"/>
</dbReference>
<evidence type="ECO:0000256" key="3">
    <source>
        <dbReference type="ARBA" id="ARBA00022741"/>
    </source>
</evidence>
<dbReference type="EMBL" id="SJKD01000002">
    <property type="protein sequence ID" value="TCC51241.1"/>
    <property type="molecule type" value="Genomic_DNA"/>
</dbReference>
<dbReference type="Pfam" id="PF00005">
    <property type="entry name" value="ABC_tran"/>
    <property type="match status" value="1"/>
</dbReference>
<dbReference type="SMART" id="SM00382">
    <property type="entry name" value="AAA"/>
    <property type="match status" value="1"/>
</dbReference>
<name>A0A4R0JUV7_9ACTN</name>
<dbReference type="InterPro" id="IPR027417">
    <property type="entry name" value="P-loop_NTPase"/>
</dbReference>
<dbReference type="OrthoDB" id="6198786at2"/>
<evidence type="ECO:0000313" key="6">
    <source>
        <dbReference type="EMBL" id="TCC51241.1"/>
    </source>
</evidence>
<dbReference type="InterPro" id="IPR017871">
    <property type="entry name" value="ABC_transporter-like_CS"/>
</dbReference>
<dbReference type="PROSITE" id="PS50893">
    <property type="entry name" value="ABC_TRANSPORTER_2"/>
    <property type="match status" value="1"/>
</dbReference>
<accession>A0A4R0JUV7</accession>
<dbReference type="PANTHER" id="PTHR43335">
    <property type="entry name" value="ABC TRANSPORTER, ATP-BINDING PROTEIN"/>
    <property type="match status" value="1"/>
</dbReference>
<dbReference type="GO" id="GO:0016887">
    <property type="term" value="F:ATP hydrolysis activity"/>
    <property type="evidence" value="ECO:0007669"/>
    <property type="project" value="InterPro"/>
</dbReference>
<organism evidence="6 7">
    <name type="scientific">Kribbella capetownensis</name>
    <dbReference type="NCBI Taxonomy" id="1572659"/>
    <lineage>
        <taxon>Bacteria</taxon>
        <taxon>Bacillati</taxon>
        <taxon>Actinomycetota</taxon>
        <taxon>Actinomycetes</taxon>
        <taxon>Propionibacteriales</taxon>
        <taxon>Kribbellaceae</taxon>
        <taxon>Kribbella</taxon>
    </lineage>
</organism>
<comment type="similarity">
    <text evidence="1">Belongs to the ABC transporter superfamily.</text>
</comment>
<dbReference type="SUPFAM" id="SSF52540">
    <property type="entry name" value="P-loop containing nucleoside triphosphate hydrolases"/>
    <property type="match status" value="1"/>
</dbReference>
<feature type="domain" description="ABC transporter" evidence="5">
    <location>
        <begin position="28"/>
        <end position="232"/>
    </location>
</feature>
<keyword evidence="3" id="KW-0547">Nucleotide-binding</keyword>
<dbReference type="InterPro" id="IPR003439">
    <property type="entry name" value="ABC_transporter-like_ATP-bd"/>
</dbReference>
<evidence type="ECO:0000259" key="5">
    <source>
        <dbReference type="PROSITE" id="PS50893"/>
    </source>
</evidence>
<evidence type="ECO:0000256" key="2">
    <source>
        <dbReference type="ARBA" id="ARBA00022448"/>
    </source>
</evidence>
<dbReference type="Gene3D" id="3.40.50.300">
    <property type="entry name" value="P-loop containing nucleotide triphosphate hydrolases"/>
    <property type="match status" value="1"/>
</dbReference>
<comment type="caution">
    <text evidence="6">The sequence shown here is derived from an EMBL/GenBank/DDBJ whole genome shotgun (WGS) entry which is preliminary data.</text>
</comment>
<protein>
    <submittedName>
        <fullName evidence="6">ABC transporter ATP-binding protein</fullName>
    </submittedName>
</protein>
<dbReference type="PROSITE" id="PS00211">
    <property type="entry name" value="ABC_TRANSPORTER_1"/>
    <property type="match status" value="1"/>
</dbReference>
<dbReference type="InterPro" id="IPR003593">
    <property type="entry name" value="AAA+_ATPase"/>
</dbReference>
<keyword evidence="7" id="KW-1185">Reference proteome</keyword>
<evidence type="ECO:0000256" key="1">
    <source>
        <dbReference type="ARBA" id="ARBA00005417"/>
    </source>
</evidence>
<proteinExistence type="inferred from homology"/>
<sequence length="233" mass="24490">MSSCSASVTGSPWSARSERGVSKVAARLAVSGLQHKYGDRPVIEGLTFSLAPGKAIALVGPNGAGKTTVLKCIVGSAEPAAGKILLDGLPIDERAEAVRRDVATLLDDLDFFPDLTAAEHLDLLARAHGNPEPEDLVDTLLDDIGLLPAADQLPGSLSSGQRRRLALATALVRPRKLLVLDEPEARLDVGGVQWLSNRLSEEKRSGTSILFASHDPALVESVADSIVTLTPLP</sequence>
<keyword evidence="4 6" id="KW-0067">ATP-binding</keyword>
<evidence type="ECO:0000313" key="7">
    <source>
        <dbReference type="Proteomes" id="UP000293342"/>
    </source>
</evidence>
<evidence type="ECO:0000256" key="4">
    <source>
        <dbReference type="ARBA" id="ARBA00022840"/>
    </source>
</evidence>
<gene>
    <name evidence="6" type="ORF">E0H75_14060</name>
</gene>
<dbReference type="Proteomes" id="UP000293342">
    <property type="component" value="Unassembled WGS sequence"/>
</dbReference>
<dbReference type="PANTHER" id="PTHR43335:SF4">
    <property type="entry name" value="ABC TRANSPORTER, ATP-BINDING PROTEIN"/>
    <property type="match status" value="1"/>
</dbReference>
<keyword evidence="2" id="KW-0813">Transport</keyword>
<dbReference type="CDD" id="cd03230">
    <property type="entry name" value="ABC_DR_subfamily_A"/>
    <property type="match status" value="1"/>
</dbReference>
<reference evidence="6 7" key="1">
    <citation type="submission" date="2019-02" db="EMBL/GenBank/DDBJ databases">
        <title>Kribbella capetownensis sp. nov. and Kribbella speibonae sp. nov., isolated from soil.</title>
        <authorList>
            <person name="Curtis S.M."/>
            <person name="Norton I."/>
            <person name="Everest G.J."/>
            <person name="Meyers P.R."/>
        </authorList>
    </citation>
    <scope>NUCLEOTIDE SEQUENCE [LARGE SCALE GENOMIC DNA]</scope>
    <source>
        <strain evidence="6 7">YM53</strain>
    </source>
</reference>